<dbReference type="InParanoid" id="C5KC67"/>
<dbReference type="InterPro" id="IPR036397">
    <property type="entry name" value="RNaseH_sf"/>
</dbReference>
<reference evidence="1 2" key="1">
    <citation type="submission" date="2008-07" db="EMBL/GenBank/DDBJ databases">
        <authorList>
            <person name="El-Sayed N."/>
            <person name="Caler E."/>
            <person name="Inman J."/>
            <person name="Amedeo P."/>
            <person name="Hass B."/>
            <person name="Wortman J."/>
        </authorList>
    </citation>
    <scope>NUCLEOTIDE SEQUENCE [LARGE SCALE GENOMIC DNA]</scope>
    <source>
        <strain evidence="2">ATCC 50983 / TXsc</strain>
    </source>
</reference>
<feature type="non-terminal residue" evidence="1">
    <location>
        <position position="60"/>
    </location>
</feature>
<keyword evidence="2" id="KW-1185">Reference proteome</keyword>
<evidence type="ECO:0008006" key="3">
    <source>
        <dbReference type="Google" id="ProtNLM"/>
    </source>
</evidence>
<dbReference type="GeneID" id="9063141"/>
<proteinExistence type="predicted"/>
<dbReference type="GO" id="GO:0003676">
    <property type="term" value="F:nucleic acid binding"/>
    <property type="evidence" value="ECO:0007669"/>
    <property type="project" value="InterPro"/>
</dbReference>
<protein>
    <recommendedName>
        <fullName evidence="3">Integrase catalytic domain-containing protein</fullName>
    </recommendedName>
</protein>
<name>C5KC67_PERM5</name>
<gene>
    <name evidence="1" type="ORF">Pmar_PMAR027595</name>
</gene>
<dbReference type="EMBL" id="GG671975">
    <property type="protein sequence ID" value="EER17880.1"/>
    <property type="molecule type" value="Genomic_DNA"/>
</dbReference>
<sequence length="60" mass="6787">MTSYWVASMLMRCFIKLEPPGTIIADNARNLSGTEVRKTLQDFGVTLRRSSEYYPKAGKS</sequence>
<evidence type="ECO:0000313" key="2">
    <source>
        <dbReference type="Proteomes" id="UP000007800"/>
    </source>
</evidence>
<dbReference type="AlphaFoldDB" id="C5KC67"/>
<dbReference type="OrthoDB" id="2286242at2759"/>
<accession>C5KC67</accession>
<dbReference type="RefSeq" id="XP_002786084.1">
    <property type="nucleotide sequence ID" value="XM_002786038.1"/>
</dbReference>
<dbReference type="Gene3D" id="3.30.420.10">
    <property type="entry name" value="Ribonuclease H-like superfamily/Ribonuclease H"/>
    <property type="match status" value="1"/>
</dbReference>
<organism evidence="2">
    <name type="scientific">Perkinsus marinus (strain ATCC 50983 / TXsc)</name>
    <dbReference type="NCBI Taxonomy" id="423536"/>
    <lineage>
        <taxon>Eukaryota</taxon>
        <taxon>Sar</taxon>
        <taxon>Alveolata</taxon>
        <taxon>Perkinsozoa</taxon>
        <taxon>Perkinsea</taxon>
        <taxon>Perkinsida</taxon>
        <taxon>Perkinsidae</taxon>
        <taxon>Perkinsus</taxon>
    </lineage>
</organism>
<dbReference type="Proteomes" id="UP000007800">
    <property type="component" value="Unassembled WGS sequence"/>
</dbReference>
<evidence type="ECO:0000313" key="1">
    <source>
        <dbReference type="EMBL" id="EER17880.1"/>
    </source>
</evidence>